<dbReference type="Gene3D" id="3.40.190.290">
    <property type="match status" value="1"/>
</dbReference>
<dbReference type="Gene3D" id="1.10.10.10">
    <property type="entry name" value="Winged helix-like DNA-binding domain superfamily/Winged helix DNA-binding domain"/>
    <property type="match status" value="1"/>
</dbReference>
<sequence length="305" mass="34082">MEVTLRQLRAFTALARTGGFTRAAESLHITQSALSGLIKELETQLGVRLVDRNTRRIQLSEVGREFHSVATRILRDLDGALENIDNLKRLRRGIVRIAAPQLMASTLIPEVIASFRREHPDIQVHLLDCAVENAIAQAVRGEVDVSIGPHREGLTDMAADPLFDLPFMAVFPPGHPLESLERIRWADLVRYPLIALQGQFTNRLALDLYRQAESEIPAIHPSHEVAFMSTALSMVSAGLGVTAGLPYARTLVDLYGLRMRPLQDPVIRRQFFVYNRLHASPPPATQAFVRHLHAHVDERDWGNPG</sequence>
<dbReference type="InterPro" id="IPR000847">
    <property type="entry name" value="LysR_HTH_N"/>
</dbReference>
<dbReference type="AlphaFoldDB" id="A0A7W9TJY8"/>
<dbReference type="Pfam" id="PF03466">
    <property type="entry name" value="LysR_substrate"/>
    <property type="match status" value="1"/>
</dbReference>
<dbReference type="GO" id="GO:0005829">
    <property type="term" value="C:cytosol"/>
    <property type="evidence" value="ECO:0007669"/>
    <property type="project" value="TreeGrafter"/>
</dbReference>
<evidence type="ECO:0000256" key="1">
    <source>
        <dbReference type="ARBA" id="ARBA00009437"/>
    </source>
</evidence>
<organism evidence="6 7">
    <name type="scientific">Castellaniella defragrans</name>
    <name type="common">Alcaligenes defragrans</name>
    <dbReference type="NCBI Taxonomy" id="75697"/>
    <lineage>
        <taxon>Bacteria</taxon>
        <taxon>Pseudomonadati</taxon>
        <taxon>Pseudomonadota</taxon>
        <taxon>Betaproteobacteria</taxon>
        <taxon>Burkholderiales</taxon>
        <taxon>Alcaligenaceae</taxon>
        <taxon>Castellaniella</taxon>
    </lineage>
</organism>
<dbReference type="SUPFAM" id="SSF46785">
    <property type="entry name" value="Winged helix' DNA-binding domain"/>
    <property type="match status" value="1"/>
</dbReference>
<evidence type="ECO:0000259" key="5">
    <source>
        <dbReference type="PROSITE" id="PS50931"/>
    </source>
</evidence>
<evidence type="ECO:0000256" key="2">
    <source>
        <dbReference type="ARBA" id="ARBA00023015"/>
    </source>
</evidence>
<evidence type="ECO:0000313" key="7">
    <source>
        <dbReference type="Proteomes" id="UP000541136"/>
    </source>
</evidence>
<reference evidence="6 7" key="1">
    <citation type="submission" date="2020-08" db="EMBL/GenBank/DDBJ databases">
        <title>Genomic Encyclopedia of Type Strains, Phase IV (KMG-IV): sequencing the most valuable type-strain genomes for metagenomic binning, comparative biology and taxonomic classification.</title>
        <authorList>
            <person name="Goeker M."/>
        </authorList>
    </citation>
    <scope>NUCLEOTIDE SEQUENCE [LARGE SCALE GENOMIC DNA]</scope>
    <source>
        <strain evidence="6 7">DSM 12141</strain>
    </source>
</reference>
<evidence type="ECO:0000313" key="6">
    <source>
        <dbReference type="EMBL" id="MBB6082090.1"/>
    </source>
</evidence>
<gene>
    <name evidence="6" type="ORF">HNR28_000108</name>
</gene>
<dbReference type="PRINTS" id="PR00039">
    <property type="entry name" value="HTHLYSR"/>
</dbReference>
<keyword evidence="2" id="KW-0805">Transcription regulation</keyword>
<dbReference type="RefSeq" id="WP_043679720.1">
    <property type="nucleotide sequence ID" value="NZ_JACHIB010000001.1"/>
</dbReference>
<feature type="domain" description="HTH lysR-type" evidence="5">
    <location>
        <begin position="3"/>
        <end position="60"/>
    </location>
</feature>
<dbReference type="Proteomes" id="UP000541136">
    <property type="component" value="Unassembled WGS sequence"/>
</dbReference>
<name>A0A7W9TJY8_CASDE</name>
<dbReference type="PROSITE" id="PS50931">
    <property type="entry name" value="HTH_LYSR"/>
    <property type="match status" value="1"/>
</dbReference>
<dbReference type="CDD" id="cd08440">
    <property type="entry name" value="PBP2_LTTR_like_4"/>
    <property type="match status" value="1"/>
</dbReference>
<dbReference type="Pfam" id="PF00126">
    <property type="entry name" value="HTH_1"/>
    <property type="match status" value="1"/>
</dbReference>
<dbReference type="InterPro" id="IPR036390">
    <property type="entry name" value="WH_DNA-bd_sf"/>
</dbReference>
<dbReference type="PANTHER" id="PTHR30419:SF30">
    <property type="entry name" value="LYSR FAMILY TRANSCRIPTIONAL REGULATOR"/>
    <property type="match status" value="1"/>
</dbReference>
<dbReference type="InterPro" id="IPR036388">
    <property type="entry name" value="WH-like_DNA-bd_sf"/>
</dbReference>
<dbReference type="GO" id="GO:0003677">
    <property type="term" value="F:DNA binding"/>
    <property type="evidence" value="ECO:0007669"/>
    <property type="project" value="UniProtKB-KW"/>
</dbReference>
<dbReference type="SUPFAM" id="SSF53850">
    <property type="entry name" value="Periplasmic binding protein-like II"/>
    <property type="match status" value="1"/>
</dbReference>
<evidence type="ECO:0000256" key="3">
    <source>
        <dbReference type="ARBA" id="ARBA00023125"/>
    </source>
</evidence>
<dbReference type="InterPro" id="IPR050950">
    <property type="entry name" value="HTH-type_LysR_regulators"/>
</dbReference>
<accession>A0A7W9TJY8</accession>
<evidence type="ECO:0000256" key="4">
    <source>
        <dbReference type="ARBA" id="ARBA00023163"/>
    </source>
</evidence>
<dbReference type="GO" id="GO:0003700">
    <property type="term" value="F:DNA-binding transcription factor activity"/>
    <property type="evidence" value="ECO:0007669"/>
    <property type="project" value="InterPro"/>
</dbReference>
<dbReference type="InterPro" id="IPR005119">
    <property type="entry name" value="LysR_subst-bd"/>
</dbReference>
<comment type="caution">
    <text evidence="6">The sequence shown here is derived from an EMBL/GenBank/DDBJ whole genome shotgun (WGS) entry which is preliminary data.</text>
</comment>
<protein>
    <submittedName>
        <fullName evidence="6">DNA-binding transcriptional LysR family regulator</fullName>
    </submittedName>
</protein>
<keyword evidence="4" id="KW-0804">Transcription</keyword>
<comment type="similarity">
    <text evidence="1">Belongs to the LysR transcriptional regulatory family.</text>
</comment>
<keyword evidence="3 6" id="KW-0238">DNA-binding</keyword>
<dbReference type="FunFam" id="1.10.10.10:FF:000001">
    <property type="entry name" value="LysR family transcriptional regulator"/>
    <property type="match status" value="1"/>
</dbReference>
<dbReference type="PANTHER" id="PTHR30419">
    <property type="entry name" value="HTH-TYPE TRANSCRIPTIONAL REGULATOR YBHD"/>
    <property type="match status" value="1"/>
</dbReference>
<dbReference type="EMBL" id="JACHIB010000001">
    <property type="protein sequence ID" value="MBB6082090.1"/>
    <property type="molecule type" value="Genomic_DNA"/>
</dbReference>
<proteinExistence type="inferred from homology"/>